<dbReference type="InterPro" id="IPR009056">
    <property type="entry name" value="Cyt_c-like_dom"/>
</dbReference>
<evidence type="ECO:0000259" key="5">
    <source>
        <dbReference type="PROSITE" id="PS51007"/>
    </source>
</evidence>
<gene>
    <name evidence="6" type="ORF">METZ01_LOCUS6553</name>
</gene>
<feature type="domain" description="Cytochrome c" evidence="5">
    <location>
        <begin position="14"/>
        <end position="107"/>
    </location>
</feature>
<evidence type="ECO:0000256" key="2">
    <source>
        <dbReference type="ARBA" id="ARBA00022723"/>
    </source>
</evidence>
<name>A0A381NH22_9ZZZZ</name>
<dbReference type="InterPro" id="IPR014784">
    <property type="entry name" value="Cu2_ascorb_mOase-like_C"/>
</dbReference>
<evidence type="ECO:0000256" key="3">
    <source>
        <dbReference type="ARBA" id="ARBA00023004"/>
    </source>
</evidence>
<evidence type="ECO:0000256" key="1">
    <source>
        <dbReference type="ARBA" id="ARBA00022617"/>
    </source>
</evidence>
<keyword evidence="4" id="KW-1015">Disulfide bond</keyword>
<organism evidence="6">
    <name type="scientific">marine metagenome</name>
    <dbReference type="NCBI Taxonomy" id="408172"/>
    <lineage>
        <taxon>unclassified sequences</taxon>
        <taxon>metagenomes</taxon>
        <taxon>ecological metagenomes</taxon>
    </lineage>
</organism>
<evidence type="ECO:0000313" key="6">
    <source>
        <dbReference type="EMBL" id="SUZ53699.1"/>
    </source>
</evidence>
<dbReference type="EMBL" id="UINC01000344">
    <property type="protein sequence ID" value="SUZ53699.1"/>
    <property type="molecule type" value="Genomic_DNA"/>
</dbReference>
<dbReference type="GO" id="GO:0009055">
    <property type="term" value="F:electron transfer activity"/>
    <property type="evidence" value="ECO:0007669"/>
    <property type="project" value="InterPro"/>
</dbReference>
<dbReference type="SUPFAM" id="SSF49742">
    <property type="entry name" value="PHM/PNGase F"/>
    <property type="match status" value="2"/>
</dbReference>
<dbReference type="Gene3D" id="2.60.120.230">
    <property type="match status" value="1"/>
</dbReference>
<dbReference type="InterPro" id="IPR008977">
    <property type="entry name" value="PHM/PNGase_F_dom_sf"/>
</dbReference>
<dbReference type="InterPro" id="IPR036909">
    <property type="entry name" value="Cyt_c-like_dom_sf"/>
</dbReference>
<dbReference type="GO" id="GO:0020037">
    <property type="term" value="F:heme binding"/>
    <property type="evidence" value="ECO:0007669"/>
    <property type="project" value="InterPro"/>
</dbReference>
<proteinExistence type="predicted"/>
<evidence type="ECO:0000256" key="4">
    <source>
        <dbReference type="ARBA" id="ARBA00023157"/>
    </source>
</evidence>
<sequence>MLVGLAVFAAAGSSSAQTGGVTFAKDVAPILQRSCQGCHRPGQMGPMSLMTYEDVRPWARAIRSKVVERVMPPWHMDKTVGIQDFQNDKSLSDAEIEVIASWVDAGAPRGNLADLPPPVAWPADNVWHMAERYGREPDLVVSSDPWTQSAEGQDQWWQPVVETGLVEDRWVTGIEVRPSLAGRRVTHHAVVYLQQEEDPGDHEPVVDVPGRGSYLTEFAVGKIGDVFRENTGKLLKAGSRIAFDNHYHSVGEEITSQTDVGIWFHPLGYVPKYRVYASALGVQQAMATLDIPPGKVTTHHAYIPLALPARLENYQPHMHIRGKAMSMEAILPNGQVQMLNHVANFDFNWHVNYVYTDDSAPVLPKGTVIHLTAWHDNTAANRANPDPTQWVGWGQRSFDDMYHAHVNMTYLTDEDYEQIIADRRARRTSND</sequence>
<accession>A0A381NH22</accession>
<keyword evidence="2" id="KW-0479">Metal-binding</keyword>
<dbReference type="SUPFAM" id="SSF46626">
    <property type="entry name" value="Cytochrome c"/>
    <property type="match status" value="1"/>
</dbReference>
<keyword evidence="3" id="KW-0408">Iron</keyword>
<dbReference type="GO" id="GO:0046872">
    <property type="term" value="F:metal ion binding"/>
    <property type="evidence" value="ECO:0007669"/>
    <property type="project" value="UniProtKB-KW"/>
</dbReference>
<reference evidence="6" key="1">
    <citation type="submission" date="2018-05" db="EMBL/GenBank/DDBJ databases">
        <authorList>
            <person name="Lanie J.A."/>
            <person name="Ng W.-L."/>
            <person name="Kazmierczak K.M."/>
            <person name="Andrzejewski T.M."/>
            <person name="Davidsen T.M."/>
            <person name="Wayne K.J."/>
            <person name="Tettelin H."/>
            <person name="Glass J.I."/>
            <person name="Rusch D."/>
            <person name="Podicherti R."/>
            <person name="Tsui H.-C.T."/>
            <person name="Winkler M.E."/>
        </authorList>
    </citation>
    <scope>NUCLEOTIDE SEQUENCE</scope>
</reference>
<keyword evidence="1" id="KW-0349">Heme</keyword>
<dbReference type="AlphaFoldDB" id="A0A381NH22"/>
<dbReference type="PROSITE" id="PS51007">
    <property type="entry name" value="CYTC"/>
    <property type="match status" value="1"/>
</dbReference>
<protein>
    <recommendedName>
        <fullName evidence="5">Cytochrome c domain-containing protein</fullName>
    </recommendedName>
</protein>
<dbReference type="GO" id="GO:0016715">
    <property type="term" value="F:oxidoreductase activity, acting on paired donors, with incorporation or reduction of molecular oxygen, reduced ascorbate as one donor, and incorporation of one atom of oxygen"/>
    <property type="evidence" value="ECO:0007669"/>
    <property type="project" value="InterPro"/>
</dbReference>